<keyword evidence="7 14" id="KW-0418">Kinase</keyword>
<dbReference type="EC" id="2.7.6.3" evidence="3"/>
<dbReference type="InterPro" id="IPR000550">
    <property type="entry name" value="Hppk"/>
</dbReference>
<dbReference type="CDD" id="cd00483">
    <property type="entry name" value="HPPK"/>
    <property type="match status" value="1"/>
</dbReference>
<reference evidence="14 15" key="1">
    <citation type="submission" date="2019-06" db="EMBL/GenBank/DDBJ databases">
        <title>Whole genome sequence for Cellvibrionaceae sp. R142.</title>
        <authorList>
            <person name="Wang G."/>
        </authorList>
    </citation>
    <scope>NUCLEOTIDE SEQUENCE [LARGE SCALE GENOMIC DNA]</scope>
    <source>
        <strain evidence="14 15">R142</strain>
    </source>
</reference>
<keyword evidence="15" id="KW-1185">Reference proteome</keyword>
<gene>
    <name evidence="14" type="primary">folK</name>
    <name evidence="14" type="ORF">FKG94_23705</name>
</gene>
<dbReference type="OrthoDB" id="9808041at2"/>
<organism evidence="14 15">
    <name type="scientific">Exilibacterium tricleocarpae</name>
    <dbReference type="NCBI Taxonomy" id="2591008"/>
    <lineage>
        <taxon>Bacteria</taxon>
        <taxon>Pseudomonadati</taxon>
        <taxon>Pseudomonadota</taxon>
        <taxon>Gammaproteobacteria</taxon>
        <taxon>Cellvibrionales</taxon>
        <taxon>Cellvibrionaceae</taxon>
        <taxon>Exilibacterium</taxon>
    </lineage>
</organism>
<evidence type="ECO:0000256" key="12">
    <source>
        <dbReference type="ARBA" id="ARBA00033413"/>
    </source>
</evidence>
<dbReference type="EMBL" id="VHSG01000028">
    <property type="protein sequence ID" value="TQV68297.1"/>
    <property type="molecule type" value="Genomic_DNA"/>
</dbReference>
<evidence type="ECO:0000256" key="8">
    <source>
        <dbReference type="ARBA" id="ARBA00022840"/>
    </source>
</evidence>
<dbReference type="PANTHER" id="PTHR43071">
    <property type="entry name" value="2-AMINO-4-HYDROXY-6-HYDROXYMETHYLDIHYDROPTERIDINE PYROPHOSPHOKINASE"/>
    <property type="match status" value="1"/>
</dbReference>
<feature type="domain" description="7,8-dihydro-6-hydroxymethylpterin-pyrophosphokinase" evidence="13">
    <location>
        <begin position="93"/>
        <end position="104"/>
    </location>
</feature>
<dbReference type="PROSITE" id="PS00794">
    <property type="entry name" value="HPPK"/>
    <property type="match status" value="1"/>
</dbReference>
<evidence type="ECO:0000259" key="13">
    <source>
        <dbReference type="PROSITE" id="PS00794"/>
    </source>
</evidence>
<comment type="caution">
    <text evidence="14">The sequence shown here is derived from an EMBL/GenBank/DDBJ whole genome shotgun (WGS) entry which is preliminary data.</text>
</comment>
<dbReference type="Gene3D" id="3.30.70.560">
    <property type="entry name" value="7,8-Dihydro-6-hydroxymethylpterin-pyrophosphokinase HPPK"/>
    <property type="match status" value="1"/>
</dbReference>
<name>A0A545STJ8_9GAMM</name>
<dbReference type="RefSeq" id="WP_142929430.1">
    <property type="nucleotide sequence ID" value="NZ_ML660106.1"/>
</dbReference>
<dbReference type="UniPathway" id="UPA00077">
    <property type="reaction ID" value="UER00155"/>
</dbReference>
<evidence type="ECO:0000256" key="7">
    <source>
        <dbReference type="ARBA" id="ARBA00022777"/>
    </source>
</evidence>
<evidence type="ECO:0000256" key="1">
    <source>
        <dbReference type="ARBA" id="ARBA00005051"/>
    </source>
</evidence>
<dbReference type="NCBIfam" id="TIGR01498">
    <property type="entry name" value="folK"/>
    <property type="match status" value="1"/>
</dbReference>
<accession>A0A545STJ8</accession>
<evidence type="ECO:0000256" key="4">
    <source>
        <dbReference type="ARBA" id="ARBA00016218"/>
    </source>
</evidence>
<dbReference type="PANTHER" id="PTHR43071:SF1">
    <property type="entry name" value="2-AMINO-4-HYDROXY-6-HYDROXYMETHYLDIHYDROPTERIDINE PYROPHOSPHOKINASE"/>
    <property type="match status" value="1"/>
</dbReference>
<evidence type="ECO:0000256" key="3">
    <source>
        <dbReference type="ARBA" id="ARBA00013253"/>
    </source>
</evidence>
<evidence type="ECO:0000256" key="9">
    <source>
        <dbReference type="ARBA" id="ARBA00022909"/>
    </source>
</evidence>
<comment type="function">
    <text evidence="10">Catalyzes the transfer of pyrophosphate from adenosine triphosphate (ATP) to 6-hydroxymethyl-7,8-dihydropterin, an enzymatic step in folate biosynthesis pathway.</text>
</comment>
<keyword evidence="5 14" id="KW-0808">Transferase</keyword>
<dbReference type="GO" id="GO:0046654">
    <property type="term" value="P:tetrahydrofolate biosynthetic process"/>
    <property type="evidence" value="ECO:0007669"/>
    <property type="project" value="UniProtKB-UniPathway"/>
</dbReference>
<evidence type="ECO:0000256" key="6">
    <source>
        <dbReference type="ARBA" id="ARBA00022741"/>
    </source>
</evidence>
<evidence type="ECO:0000313" key="15">
    <source>
        <dbReference type="Proteomes" id="UP000319732"/>
    </source>
</evidence>
<evidence type="ECO:0000256" key="11">
    <source>
        <dbReference type="ARBA" id="ARBA00029766"/>
    </source>
</evidence>
<protein>
    <recommendedName>
        <fullName evidence="4">2-amino-4-hydroxy-6-hydroxymethyldihydropteridine pyrophosphokinase</fullName>
        <ecNumber evidence="3">2.7.6.3</ecNumber>
    </recommendedName>
    <alternativeName>
        <fullName evidence="11">6-hydroxymethyl-7,8-dihydropterin pyrophosphokinase</fullName>
    </alternativeName>
    <alternativeName>
        <fullName evidence="12">7,8-dihydro-6-hydroxymethylpterin-pyrophosphokinase</fullName>
    </alternativeName>
</protein>
<dbReference type="InterPro" id="IPR035907">
    <property type="entry name" value="Hppk_sf"/>
</dbReference>
<dbReference type="SUPFAM" id="SSF55083">
    <property type="entry name" value="6-hydroxymethyl-7,8-dihydropterin pyrophosphokinase, HPPK"/>
    <property type="match status" value="1"/>
</dbReference>
<dbReference type="Pfam" id="PF01288">
    <property type="entry name" value="HPPK"/>
    <property type="match status" value="1"/>
</dbReference>
<evidence type="ECO:0000256" key="10">
    <source>
        <dbReference type="ARBA" id="ARBA00029409"/>
    </source>
</evidence>
<keyword evidence="6" id="KW-0547">Nucleotide-binding</keyword>
<dbReference type="GO" id="GO:0046656">
    <property type="term" value="P:folic acid biosynthetic process"/>
    <property type="evidence" value="ECO:0007669"/>
    <property type="project" value="UniProtKB-KW"/>
</dbReference>
<keyword evidence="9" id="KW-0289">Folate biosynthesis</keyword>
<sequence length="165" mass="18081">MIDDGATDTYIALGSNLADPLQQVTTALAELSDLAQTRLLASSPWYRSRAVGPGSQPDYINGVAHLRTRLAPQALLLALQAIEQQHRRVRTQHWGPRTLDLDILLYGSQQIHSDTLQIPHPRLAERNFVLYPLADLGGDLTLPNGVSVESLLAKCAADGLRRLDN</sequence>
<proteinExistence type="inferred from homology"/>
<dbReference type="Proteomes" id="UP000319732">
    <property type="component" value="Unassembled WGS sequence"/>
</dbReference>
<evidence type="ECO:0000313" key="14">
    <source>
        <dbReference type="EMBL" id="TQV68297.1"/>
    </source>
</evidence>
<dbReference type="AlphaFoldDB" id="A0A545STJ8"/>
<dbReference type="GO" id="GO:0016301">
    <property type="term" value="F:kinase activity"/>
    <property type="evidence" value="ECO:0007669"/>
    <property type="project" value="UniProtKB-KW"/>
</dbReference>
<evidence type="ECO:0000256" key="2">
    <source>
        <dbReference type="ARBA" id="ARBA00005810"/>
    </source>
</evidence>
<comment type="pathway">
    <text evidence="1">Cofactor biosynthesis; tetrahydrofolate biosynthesis; 2-amino-4-hydroxy-6-hydroxymethyl-7,8-dihydropteridine diphosphate from 7,8-dihydroneopterin triphosphate: step 4/4.</text>
</comment>
<keyword evidence="8" id="KW-0067">ATP-binding</keyword>
<dbReference type="GO" id="GO:0005524">
    <property type="term" value="F:ATP binding"/>
    <property type="evidence" value="ECO:0007669"/>
    <property type="project" value="UniProtKB-KW"/>
</dbReference>
<dbReference type="GO" id="GO:0003848">
    <property type="term" value="F:2-amino-4-hydroxy-6-hydroxymethyldihydropteridine diphosphokinase activity"/>
    <property type="evidence" value="ECO:0007669"/>
    <property type="project" value="UniProtKB-EC"/>
</dbReference>
<evidence type="ECO:0000256" key="5">
    <source>
        <dbReference type="ARBA" id="ARBA00022679"/>
    </source>
</evidence>
<comment type="similarity">
    <text evidence="2">Belongs to the HPPK family.</text>
</comment>